<dbReference type="GO" id="GO:0005975">
    <property type="term" value="P:carbohydrate metabolic process"/>
    <property type="evidence" value="ECO:0007669"/>
    <property type="project" value="InterPro"/>
</dbReference>
<keyword evidence="5" id="KW-1185">Reference proteome</keyword>
<proteinExistence type="predicted"/>
<organism evidence="4 5">
    <name type="scientific">Diacronema lutheri</name>
    <name type="common">Unicellular marine alga</name>
    <name type="synonym">Monochrysis lutheri</name>
    <dbReference type="NCBI Taxonomy" id="2081491"/>
    <lineage>
        <taxon>Eukaryota</taxon>
        <taxon>Haptista</taxon>
        <taxon>Haptophyta</taxon>
        <taxon>Pavlovophyceae</taxon>
        <taxon>Pavlovales</taxon>
        <taxon>Pavlovaceae</taxon>
        <taxon>Diacronema</taxon>
    </lineage>
</organism>
<dbReference type="InterPro" id="IPR004276">
    <property type="entry name" value="GlycoTrans_28_N"/>
</dbReference>
<evidence type="ECO:0000259" key="3">
    <source>
        <dbReference type="Pfam" id="PF03033"/>
    </source>
</evidence>
<feature type="compositionally biased region" description="Gly residues" evidence="2">
    <location>
        <begin position="847"/>
        <end position="858"/>
    </location>
</feature>
<dbReference type="Proteomes" id="UP000751190">
    <property type="component" value="Unassembled WGS sequence"/>
</dbReference>
<evidence type="ECO:0000313" key="5">
    <source>
        <dbReference type="Proteomes" id="UP000751190"/>
    </source>
</evidence>
<dbReference type="Gene3D" id="3.40.50.2000">
    <property type="entry name" value="Glycogen Phosphorylase B"/>
    <property type="match status" value="2"/>
</dbReference>
<evidence type="ECO:0000256" key="2">
    <source>
        <dbReference type="SAM" id="MobiDB-lite"/>
    </source>
</evidence>
<comment type="caution">
    <text evidence="4">The sequence shown here is derived from an EMBL/GenBank/DDBJ whole genome shotgun (WGS) entry which is preliminary data.</text>
</comment>
<dbReference type="PANTHER" id="PTHR48050">
    <property type="entry name" value="STEROL 3-BETA-GLUCOSYLTRANSFERASE"/>
    <property type="match status" value="1"/>
</dbReference>
<dbReference type="InterPro" id="IPR002213">
    <property type="entry name" value="UDP_glucos_trans"/>
</dbReference>
<evidence type="ECO:0000256" key="1">
    <source>
        <dbReference type="ARBA" id="ARBA00022679"/>
    </source>
</evidence>
<gene>
    <name evidence="4" type="ORF">KFE25_004849</name>
</gene>
<dbReference type="AlphaFoldDB" id="A0A8J5XB74"/>
<dbReference type="GO" id="GO:0016906">
    <property type="term" value="F:sterol 3-beta-glucosyltransferase activity"/>
    <property type="evidence" value="ECO:0007669"/>
    <property type="project" value="UniProtKB-ARBA"/>
</dbReference>
<protein>
    <recommendedName>
        <fullName evidence="3">Glycosyltransferase family 28 N-terminal domain-containing protein</fullName>
    </recommendedName>
</protein>
<evidence type="ECO:0000313" key="4">
    <source>
        <dbReference type="EMBL" id="KAG8463338.1"/>
    </source>
</evidence>
<dbReference type="OrthoDB" id="5835829at2759"/>
<dbReference type="Pfam" id="PF03033">
    <property type="entry name" value="Glyco_transf_28"/>
    <property type="match status" value="1"/>
</dbReference>
<dbReference type="SUPFAM" id="SSF53756">
    <property type="entry name" value="UDP-Glycosyltransferase/glycogen phosphorylase"/>
    <property type="match status" value="1"/>
</dbReference>
<dbReference type="InterPro" id="IPR050426">
    <property type="entry name" value="Glycosyltransferase_28"/>
</dbReference>
<accession>A0A8J5XB74</accession>
<keyword evidence="1" id="KW-0808">Transferase</keyword>
<sequence>MSTPAPPDEEFVQPADGADVLGKSYATQPPRVTRSRFVVDSHSSRAAPVPMPALSIVIFIVGTHGDVLPFVSLALALQRKGHRVRIATHAEHRRLVLKYKVQYFPLAGDPKQLSRWMVESGGTVLGETLHFKPAKLGMLREIVHSLWPAATAKDPYDFDARPFAADAIIANPVCFGHIHVAEALGVSLHTMFPQPWRARTLRLTPIRLGALGGSLVASHRVPFSFMWSPAFVPKAPEWGAHIEVVGTFHPPPSDAAAANGGFDAAPFAPLVAWLAAGPPPVFVGVGSMVIGDSEKLSAAIVSAAEQAGQRVLTQSNWLKLETGGALSDGRCFDIGPCPHDWLLPQVAAVVHHGSAGTTAAGLRAGKPTLVCPFFGDQFFWGEMVLRANVGPAPCPISQLTAELLADKLRARTSAEIIAAAAALAERVAAEDGVGTAVAHFEKWLPRQNLCCDASLLLAPPGSWAAAATAAAARVTDGTEPSSDGSEYDVLRTGGETRLARYELSDWWGGARLKVSAEVAAIFASPPLMEALGTTLERLGASHALLLAIVDVAIVPDSCARRNGAVGFVIGLVCAMPLSVASRPIRAALALADRVLTGTYNWALSLRHPTDGHLAHVGCLIDPFQATSWRGWRANGSGGELGGHRLEARSAELAEHTTVPAARAARLLDAVDVAIAARTIFNRHASQGNQLHVVGAAAIGALAATLDGGGGGGGGEQQQRQNALDALGLSRKGGEAFGASVRACVDFASFTMFVVLLRRAKVADAAREAAAHTAAAAAAADAVAEANARRAVGADAARGQLLRSASRLTMRVQRLAVRLGDEAGVARVTLGGRGAAAAVHPADDKHGGGGTREGGGTCEGNGSARGSVLAGDGDALRFVGSSAGWLSSMEPSGAERARARHPLSASWQNDLRSARRPSRPPCACARSRPRRAWALATSRQSVGVAVWRSSSELETIVEVDSGVPSRSTSVSTVHGSAQKASVGPFARLSDSSSMHVAEAEEGEVGELLPIG</sequence>
<feature type="region of interest" description="Disordered" evidence="2">
    <location>
        <begin position="836"/>
        <end position="859"/>
    </location>
</feature>
<feature type="domain" description="Glycosyltransferase family 28 N-terminal" evidence="3">
    <location>
        <begin position="56"/>
        <end position="199"/>
    </location>
</feature>
<dbReference type="FunFam" id="3.40.50.2000:FF:000009">
    <property type="entry name" value="Sterol 3-beta-glucosyltransferase UGT80A2"/>
    <property type="match status" value="1"/>
</dbReference>
<dbReference type="EMBL" id="JAGTXO010000016">
    <property type="protein sequence ID" value="KAG8463338.1"/>
    <property type="molecule type" value="Genomic_DNA"/>
</dbReference>
<dbReference type="CDD" id="cd03784">
    <property type="entry name" value="GT1_Gtf-like"/>
    <property type="match status" value="1"/>
</dbReference>
<name>A0A8J5XB74_DIALT</name>
<reference evidence="4" key="1">
    <citation type="submission" date="2021-05" db="EMBL/GenBank/DDBJ databases">
        <title>The genome of the haptophyte Pavlova lutheri (Diacronema luteri, Pavlovales) - a model for lipid biosynthesis in eukaryotic algae.</title>
        <authorList>
            <person name="Hulatt C.J."/>
            <person name="Posewitz M.C."/>
        </authorList>
    </citation>
    <scope>NUCLEOTIDE SEQUENCE</scope>
    <source>
        <strain evidence="4">NIVA-4/92</strain>
    </source>
</reference>
<dbReference type="PANTHER" id="PTHR48050:SF13">
    <property type="entry name" value="STEROL 3-BETA-GLUCOSYLTRANSFERASE UGT80A2"/>
    <property type="match status" value="1"/>
</dbReference>